<dbReference type="Gene3D" id="3.60.40.10">
    <property type="entry name" value="PPM-type phosphatase domain"/>
    <property type="match status" value="1"/>
</dbReference>
<dbReference type="InterPro" id="IPR036457">
    <property type="entry name" value="PPM-type-like_dom_sf"/>
</dbReference>
<dbReference type="InterPro" id="IPR001932">
    <property type="entry name" value="PPM-type_phosphatase-like_dom"/>
</dbReference>
<evidence type="ECO:0000313" key="3">
    <source>
        <dbReference type="Proteomes" id="UP000633365"/>
    </source>
</evidence>
<reference evidence="2" key="1">
    <citation type="submission" date="2021-01" db="EMBL/GenBank/DDBJ databases">
        <title>Genome public.</title>
        <authorList>
            <person name="Liu C."/>
            <person name="Sun Q."/>
        </authorList>
    </citation>
    <scope>NUCLEOTIDE SEQUENCE</scope>
    <source>
        <strain evidence="2">M6</strain>
    </source>
</reference>
<dbReference type="EMBL" id="JAEQMG010000198">
    <property type="protein sequence ID" value="MBK6090304.1"/>
    <property type="molecule type" value="Genomic_DNA"/>
</dbReference>
<proteinExistence type="predicted"/>
<dbReference type="RefSeq" id="WP_201428960.1">
    <property type="nucleotide sequence ID" value="NZ_JAEQMG010000198.1"/>
</dbReference>
<dbReference type="Pfam" id="PF13672">
    <property type="entry name" value="PP2C_2"/>
    <property type="match status" value="1"/>
</dbReference>
<name>A0A934WUM7_9FIRM</name>
<gene>
    <name evidence="2" type="ORF">JKK62_16955</name>
</gene>
<dbReference type="AlphaFoldDB" id="A0A934WUM7"/>
<accession>A0A934WUM7</accession>
<evidence type="ECO:0000313" key="2">
    <source>
        <dbReference type="EMBL" id="MBK6090304.1"/>
    </source>
</evidence>
<protein>
    <submittedName>
        <fullName evidence="2">Protein phosphatase 2C domain-containing protein</fullName>
    </submittedName>
</protein>
<evidence type="ECO:0000259" key="1">
    <source>
        <dbReference type="Pfam" id="PF13672"/>
    </source>
</evidence>
<sequence length="301" mass="34550">MIYAYGVTQQGTYHVKNNIVCQDSHRIIKCNESMAIAAVADGLGSEMYSDTASKIAVDYTTKYCAERITSETVEDEILKIIKEAFTLAQQKIEETAEQNGHELDQYDTTLSLAVLRDSELFFGHSGDSGIVALNMDGSYEKVTEQQRDEENRVFPLYFGEEKWIIRKYEKQVASVFLATDGMLETLFPIYLREEPISIYVALARFFMDAKILNIEADGEETVQNRISTFIEKIPDAQVNDDKTVAVILNTDNKPALMAEDYYKEPDWKELKRKREEKWKRLAYPSLYNDEQNETEKTSLSN</sequence>
<keyword evidence="3" id="KW-1185">Reference proteome</keyword>
<dbReference type="SUPFAM" id="SSF81606">
    <property type="entry name" value="PP2C-like"/>
    <property type="match status" value="1"/>
</dbReference>
<feature type="domain" description="PPM-type phosphatase" evidence="1">
    <location>
        <begin position="11"/>
        <end position="186"/>
    </location>
</feature>
<comment type="caution">
    <text evidence="2">The sequence shown here is derived from an EMBL/GenBank/DDBJ whole genome shotgun (WGS) entry which is preliminary data.</text>
</comment>
<organism evidence="2 3">
    <name type="scientific">Ruminococcus difficilis</name>
    <dbReference type="NCBI Taxonomy" id="2763069"/>
    <lineage>
        <taxon>Bacteria</taxon>
        <taxon>Bacillati</taxon>
        <taxon>Bacillota</taxon>
        <taxon>Clostridia</taxon>
        <taxon>Eubacteriales</taxon>
        <taxon>Oscillospiraceae</taxon>
        <taxon>Ruminococcus</taxon>
    </lineage>
</organism>
<dbReference type="Proteomes" id="UP000633365">
    <property type="component" value="Unassembled WGS sequence"/>
</dbReference>